<dbReference type="AlphaFoldDB" id="A0A8T0HMZ3"/>
<reference evidence="3" key="1">
    <citation type="submission" date="2020-06" db="EMBL/GenBank/DDBJ databases">
        <title>WGS assembly of Ceratodon purpureus strain R40.</title>
        <authorList>
            <person name="Carey S.B."/>
            <person name="Jenkins J."/>
            <person name="Shu S."/>
            <person name="Lovell J.T."/>
            <person name="Sreedasyam A."/>
            <person name="Maumus F."/>
            <person name="Tiley G.P."/>
            <person name="Fernandez-Pozo N."/>
            <person name="Barry K."/>
            <person name="Chen C."/>
            <person name="Wang M."/>
            <person name="Lipzen A."/>
            <person name="Daum C."/>
            <person name="Saski C.A."/>
            <person name="Payton A.C."/>
            <person name="Mcbreen J.C."/>
            <person name="Conrad R.E."/>
            <person name="Kollar L.M."/>
            <person name="Olsson S."/>
            <person name="Huttunen S."/>
            <person name="Landis J.B."/>
            <person name="Wickett N.J."/>
            <person name="Johnson M.G."/>
            <person name="Rensing S.A."/>
            <person name="Grimwood J."/>
            <person name="Schmutz J."/>
            <person name="Mcdaniel S.F."/>
        </authorList>
    </citation>
    <scope>NUCLEOTIDE SEQUENCE</scope>
    <source>
        <strain evidence="3">R40</strain>
    </source>
</reference>
<comment type="caution">
    <text evidence="3">The sequence shown here is derived from an EMBL/GenBank/DDBJ whole genome shotgun (WGS) entry which is preliminary data.</text>
</comment>
<feature type="chain" id="PRO_5035872842" description="Secreted protein" evidence="2">
    <location>
        <begin position="17"/>
        <end position="128"/>
    </location>
</feature>
<protein>
    <recommendedName>
        <fullName evidence="5">Secreted protein</fullName>
    </recommendedName>
</protein>
<evidence type="ECO:0000313" key="3">
    <source>
        <dbReference type="EMBL" id="KAG0572260.1"/>
    </source>
</evidence>
<evidence type="ECO:0008006" key="5">
    <source>
        <dbReference type="Google" id="ProtNLM"/>
    </source>
</evidence>
<organism evidence="3 4">
    <name type="scientific">Ceratodon purpureus</name>
    <name type="common">Fire moss</name>
    <name type="synonym">Dicranum purpureum</name>
    <dbReference type="NCBI Taxonomy" id="3225"/>
    <lineage>
        <taxon>Eukaryota</taxon>
        <taxon>Viridiplantae</taxon>
        <taxon>Streptophyta</taxon>
        <taxon>Embryophyta</taxon>
        <taxon>Bryophyta</taxon>
        <taxon>Bryophytina</taxon>
        <taxon>Bryopsida</taxon>
        <taxon>Dicranidae</taxon>
        <taxon>Pseudoditrichales</taxon>
        <taxon>Ditrichaceae</taxon>
        <taxon>Ceratodon</taxon>
    </lineage>
</organism>
<keyword evidence="4" id="KW-1185">Reference proteome</keyword>
<feature type="region of interest" description="Disordered" evidence="1">
    <location>
        <begin position="18"/>
        <end position="55"/>
    </location>
</feature>
<evidence type="ECO:0000256" key="2">
    <source>
        <dbReference type="SAM" id="SignalP"/>
    </source>
</evidence>
<feature type="signal peptide" evidence="2">
    <location>
        <begin position="1"/>
        <end position="16"/>
    </location>
</feature>
<keyword evidence="2" id="KW-0732">Signal</keyword>
<evidence type="ECO:0000256" key="1">
    <source>
        <dbReference type="SAM" id="MobiDB-lite"/>
    </source>
</evidence>
<evidence type="ECO:0000313" key="4">
    <source>
        <dbReference type="Proteomes" id="UP000822688"/>
    </source>
</evidence>
<proteinExistence type="predicted"/>
<sequence length="128" mass="14109">MSLLWILASYSVCTYSSTPQTTPRSIRLSATAGSRPPRPPSPRTMIHNKQSSRRRKVPDTLLVALWYPRADLVADASLKFPTPRLRVHSCRLIESGSSSIPSNLLFACLGTTPLLRSSSGTRETLLTE</sequence>
<accession>A0A8T0HMZ3</accession>
<dbReference type="EMBL" id="CM026426">
    <property type="protein sequence ID" value="KAG0572260.1"/>
    <property type="molecule type" value="Genomic_DNA"/>
</dbReference>
<dbReference type="Proteomes" id="UP000822688">
    <property type="component" value="Chromosome V"/>
</dbReference>
<name>A0A8T0HMZ3_CERPU</name>
<gene>
    <name evidence="3" type="ORF">KC19_VG079600</name>
</gene>